<organism evidence="9 10">
    <name type="scientific">Lasiosphaeris hirsuta</name>
    <dbReference type="NCBI Taxonomy" id="260670"/>
    <lineage>
        <taxon>Eukaryota</taxon>
        <taxon>Fungi</taxon>
        <taxon>Dikarya</taxon>
        <taxon>Ascomycota</taxon>
        <taxon>Pezizomycotina</taxon>
        <taxon>Sordariomycetes</taxon>
        <taxon>Sordariomycetidae</taxon>
        <taxon>Sordariales</taxon>
        <taxon>Lasiosphaeriaceae</taxon>
        <taxon>Lasiosphaeris</taxon>
    </lineage>
</organism>
<feature type="compositionally biased region" description="Polar residues" evidence="5">
    <location>
        <begin position="543"/>
        <end position="553"/>
    </location>
</feature>
<dbReference type="SUPFAM" id="SSF50044">
    <property type="entry name" value="SH3-domain"/>
    <property type="match status" value="1"/>
</dbReference>
<dbReference type="CDD" id="cd00155">
    <property type="entry name" value="RasGEF"/>
    <property type="match status" value="1"/>
</dbReference>
<dbReference type="InterPro" id="IPR036028">
    <property type="entry name" value="SH3-like_dom_sf"/>
</dbReference>
<feature type="domain" description="N-terminal Ras-GEF" evidence="8">
    <location>
        <begin position="749"/>
        <end position="869"/>
    </location>
</feature>
<keyword evidence="2 3" id="KW-0344">Guanine-nucleotide releasing factor</keyword>
<dbReference type="Gene3D" id="1.10.840.10">
    <property type="entry name" value="Ras guanine-nucleotide exchange factors catalytic domain"/>
    <property type="match status" value="1"/>
</dbReference>
<feature type="compositionally biased region" description="Polar residues" evidence="5">
    <location>
        <begin position="291"/>
        <end position="302"/>
    </location>
</feature>
<accession>A0AA40DJ54</accession>
<feature type="compositionally biased region" description="Polar residues" evidence="5">
    <location>
        <begin position="690"/>
        <end position="715"/>
    </location>
</feature>
<dbReference type="SMART" id="SM00229">
    <property type="entry name" value="RasGEFN"/>
    <property type="match status" value="1"/>
</dbReference>
<dbReference type="SMART" id="SM00147">
    <property type="entry name" value="RasGEF"/>
    <property type="match status" value="1"/>
</dbReference>
<dbReference type="Gene3D" id="1.20.870.10">
    <property type="entry name" value="Son of sevenless (SoS) protein Chain: S domain 1"/>
    <property type="match status" value="1"/>
</dbReference>
<dbReference type="InterPro" id="IPR036964">
    <property type="entry name" value="RASGEF_cat_dom_sf"/>
</dbReference>
<dbReference type="GO" id="GO:0005886">
    <property type="term" value="C:plasma membrane"/>
    <property type="evidence" value="ECO:0007669"/>
    <property type="project" value="TreeGrafter"/>
</dbReference>
<dbReference type="AlphaFoldDB" id="A0AA40DJ54"/>
<dbReference type="Pfam" id="PF00617">
    <property type="entry name" value="RasGEF"/>
    <property type="match status" value="1"/>
</dbReference>
<dbReference type="PROSITE" id="PS50002">
    <property type="entry name" value="SH3"/>
    <property type="match status" value="1"/>
</dbReference>
<keyword evidence="10" id="KW-1185">Reference proteome</keyword>
<feature type="compositionally biased region" description="Low complexity" evidence="5">
    <location>
        <begin position="669"/>
        <end position="685"/>
    </location>
</feature>
<sequence length="1216" mass="133179">MAMLSGEPMRSSLQVAPLTIQKGRADRLDHDSGSAASSNRYSQSQMTPPTTPNGSQEDLNASAGNVANPIFHNFLRAFYPFQPSYVITDSTVTLPLNEGDVILVHSIHTNGWADGTLLVSGARGWLPTNYCEAYDPDEMRNLLKSLLNFWDLMRSTSINDSEMFGNQEFMKGIIAGVRYLLERTHCLTRESAIVQRHEGLRRSRKSLLSELSSLVKTAKRLQEVQRMVDPEDEINNIVDEMILKAFRIVTKGVRFLDILEDDRRARASAIGIMGTLLEESYVPPTPPADSTAFNNSQATASAADTRAGENGDVAEPAPPEASEVTRNPPPTNKRLSAVYSLGTNVHRLSQGSPGQVNRLSSAIQHRVSLAGPSPLSQPQNLVSERLTSCHDLFLSRLSSFIGRLQVQSQSRPHLALAIKQSATSGGELLVVIDVVCSHNSLSVEALNFSRSTMYDRIQDLVHTARDILTNAGPDMDDLIMPQDNGRLLGAATGCVKATGECVAKTKWVIERIGDFEFEFDDSNFGVEFDLSALDCIPQERRTSNTTDTASIADSSVSETPTASTTVSVPPAAVSRPTILSIDKPLPDVPQDTTPTEEKPEPQMSPPASRPESLIADDNASSMVSSVSSLRPTLPPLPKISTSLLPSEEYSPTETSAPTEVEGEFRSFRSESMTASSSGSASTYLSRDSESSMMSQTSTRATTPDLTMGPKSQPSISDLSIAETLNQGEEDDVESKLLEKTFAHELIFNKEGQVTGGSLAALVERLTTHESTPDAMFVSTFYLTFRLFSTSAKFAEALIDRFDYVGDAPHIAAPVRLRTYNVFKGWLESHWREETDHDALPLIKHFAEFKLSSVLPSAAKRLVDLADKVSSNDGTLVPRLVSSMGKTNTYVSLSMPADTPIPAPIIARGQLAALANWKAGGTSPLILEFDPLEVARQLTIKQMALFCSILPDELLGSKWTKYGGTGAPNVKAMSAFTTGLSNLVADTILHFEEVKKRALVIKHWIKIAHQCLALHNYDALMAITCALTDTSIKRLKITWDNVSVKRKEMLRSLQSIVEFNQNYKVLRGRLHDHVPPCLPFLGMFLTDLTFVDVGNPATKTSDTGLTVINFDKHMRTAKSIGELQRFQIPYRLADVPDLQEWLTAQIGRVREKEKTGTNAQATHYRKSLLLEPREAQQLRTPTEGPSNASVVSNGMFAWMRSNSTSHGLHTLGANTQA</sequence>
<evidence type="ECO:0000259" key="8">
    <source>
        <dbReference type="PROSITE" id="PS50212"/>
    </source>
</evidence>
<evidence type="ECO:0000256" key="1">
    <source>
        <dbReference type="ARBA" id="ARBA00022443"/>
    </source>
</evidence>
<feature type="region of interest" description="Disordered" evidence="5">
    <location>
        <begin position="24"/>
        <end position="61"/>
    </location>
</feature>
<feature type="region of interest" description="Disordered" evidence="5">
    <location>
        <begin position="281"/>
        <end position="335"/>
    </location>
</feature>
<dbReference type="GO" id="GO:0005085">
    <property type="term" value="F:guanyl-nucleotide exchange factor activity"/>
    <property type="evidence" value="ECO:0007669"/>
    <property type="project" value="UniProtKB-KW"/>
</dbReference>
<dbReference type="PROSITE" id="PS50212">
    <property type="entry name" value="RASGEF_NTER"/>
    <property type="match status" value="1"/>
</dbReference>
<proteinExistence type="predicted"/>
<feature type="compositionally biased region" description="Polar residues" evidence="5">
    <location>
        <begin position="34"/>
        <end position="61"/>
    </location>
</feature>
<feature type="compositionally biased region" description="Polar residues" evidence="5">
    <location>
        <begin position="639"/>
        <end position="657"/>
    </location>
</feature>
<protein>
    <submittedName>
        <fullName evidence="9">Ras guanine nucleotide exchange factor domain-containing protein</fullName>
    </submittedName>
</protein>
<evidence type="ECO:0000256" key="2">
    <source>
        <dbReference type="ARBA" id="ARBA00022658"/>
    </source>
</evidence>
<keyword evidence="1 4" id="KW-0728">SH3 domain</keyword>
<feature type="compositionally biased region" description="Low complexity" evidence="5">
    <location>
        <begin position="554"/>
        <end position="574"/>
    </location>
</feature>
<dbReference type="PANTHER" id="PTHR23113">
    <property type="entry name" value="GUANINE NUCLEOTIDE EXCHANGE FACTOR"/>
    <property type="match status" value="1"/>
</dbReference>
<dbReference type="InterPro" id="IPR008937">
    <property type="entry name" value="Ras-like_GEF"/>
</dbReference>
<evidence type="ECO:0000256" key="4">
    <source>
        <dbReference type="PROSITE-ProRule" id="PRU00192"/>
    </source>
</evidence>
<evidence type="ECO:0000313" key="10">
    <source>
        <dbReference type="Proteomes" id="UP001172102"/>
    </source>
</evidence>
<gene>
    <name evidence="9" type="ORF">B0H67DRAFT_649861</name>
</gene>
<comment type="caution">
    <text evidence="9">The sequence shown here is derived from an EMBL/GenBank/DDBJ whole genome shotgun (WGS) entry which is preliminary data.</text>
</comment>
<evidence type="ECO:0000256" key="5">
    <source>
        <dbReference type="SAM" id="MobiDB-lite"/>
    </source>
</evidence>
<feature type="region of interest" description="Disordered" evidence="5">
    <location>
        <begin position="541"/>
        <end position="715"/>
    </location>
</feature>
<dbReference type="InterPro" id="IPR001895">
    <property type="entry name" value="RASGEF_cat_dom"/>
</dbReference>
<evidence type="ECO:0000259" key="7">
    <source>
        <dbReference type="PROSITE" id="PS50009"/>
    </source>
</evidence>
<dbReference type="SUPFAM" id="SSF48366">
    <property type="entry name" value="Ras GEF"/>
    <property type="match status" value="1"/>
</dbReference>
<dbReference type="SMART" id="SM00326">
    <property type="entry name" value="SH3"/>
    <property type="match status" value="1"/>
</dbReference>
<dbReference type="Pfam" id="PF00618">
    <property type="entry name" value="RasGEF_N"/>
    <property type="match status" value="1"/>
</dbReference>
<dbReference type="PROSITE" id="PS50009">
    <property type="entry name" value="RASGEF_CAT"/>
    <property type="match status" value="1"/>
</dbReference>
<dbReference type="CDD" id="cd06224">
    <property type="entry name" value="REM"/>
    <property type="match status" value="1"/>
</dbReference>
<dbReference type="GO" id="GO:0007265">
    <property type="term" value="P:Ras protein signal transduction"/>
    <property type="evidence" value="ECO:0007669"/>
    <property type="project" value="TreeGrafter"/>
</dbReference>
<feature type="domain" description="SH3" evidence="6">
    <location>
        <begin position="70"/>
        <end position="136"/>
    </location>
</feature>
<dbReference type="InterPro" id="IPR001452">
    <property type="entry name" value="SH3_domain"/>
</dbReference>
<dbReference type="EMBL" id="JAUKUA010000007">
    <property type="protein sequence ID" value="KAK0705544.1"/>
    <property type="molecule type" value="Genomic_DNA"/>
</dbReference>
<dbReference type="Proteomes" id="UP001172102">
    <property type="component" value="Unassembled WGS sequence"/>
</dbReference>
<name>A0AA40DJ54_9PEZI</name>
<evidence type="ECO:0000313" key="9">
    <source>
        <dbReference type="EMBL" id="KAK0705544.1"/>
    </source>
</evidence>
<dbReference type="PANTHER" id="PTHR23113:SF354">
    <property type="entry name" value="BUD SITE SELECTION PROTEIN 5"/>
    <property type="match status" value="1"/>
</dbReference>
<evidence type="ECO:0000256" key="3">
    <source>
        <dbReference type="PROSITE-ProRule" id="PRU00168"/>
    </source>
</evidence>
<dbReference type="InterPro" id="IPR023578">
    <property type="entry name" value="Ras_GEF_dom_sf"/>
</dbReference>
<feature type="domain" description="Ras-GEF" evidence="7">
    <location>
        <begin position="929"/>
        <end position="1172"/>
    </location>
</feature>
<dbReference type="Gene3D" id="2.30.30.40">
    <property type="entry name" value="SH3 Domains"/>
    <property type="match status" value="1"/>
</dbReference>
<evidence type="ECO:0000259" key="6">
    <source>
        <dbReference type="PROSITE" id="PS50002"/>
    </source>
</evidence>
<reference evidence="9" key="1">
    <citation type="submission" date="2023-06" db="EMBL/GenBank/DDBJ databases">
        <title>Genome-scale phylogeny and comparative genomics of the fungal order Sordariales.</title>
        <authorList>
            <consortium name="Lawrence Berkeley National Laboratory"/>
            <person name="Hensen N."/>
            <person name="Bonometti L."/>
            <person name="Westerberg I."/>
            <person name="Brannstrom I.O."/>
            <person name="Guillou S."/>
            <person name="Cros-Aarteil S."/>
            <person name="Calhoun S."/>
            <person name="Haridas S."/>
            <person name="Kuo A."/>
            <person name="Mondo S."/>
            <person name="Pangilinan J."/>
            <person name="Riley R."/>
            <person name="Labutti K."/>
            <person name="Andreopoulos B."/>
            <person name="Lipzen A."/>
            <person name="Chen C."/>
            <person name="Yanf M."/>
            <person name="Daum C."/>
            <person name="Ng V."/>
            <person name="Clum A."/>
            <person name="Steindorff A."/>
            <person name="Ohm R."/>
            <person name="Martin F."/>
            <person name="Silar P."/>
            <person name="Natvig D."/>
            <person name="Lalanne C."/>
            <person name="Gautier V."/>
            <person name="Ament-Velasquez S.L."/>
            <person name="Kruys A."/>
            <person name="Hutchinson M.I."/>
            <person name="Powell A.J."/>
            <person name="Barry K."/>
            <person name="Miller A.N."/>
            <person name="Grigoriev I.V."/>
            <person name="Debuchy R."/>
            <person name="Gladieux P."/>
            <person name="Thoren M.H."/>
            <person name="Johannesson H."/>
        </authorList>
    </citation>
    <scope>NUCLEOTIDE SEQUENCE</scope>
    <source>
        <strain evidence="9">SMH4607-1</strain>
    </source>
</reference>
<dbReference type="InterPro" id="IPR000651">
    <property type="entry name" value="Ras-like_Gua-exchang_fac_N"/>
</dbReference>